<dbReference type="InterPro" id="IPR042185">
    <property type="entry name" value="Serpin_sf_2"/>
</dbReference>
<sequence>MLAKVFVYYQRSNRAKVAKLGGIVRPVRPGLPVRRAIFKVDRPFHFVIRSTYNNLLLFIGTASELKPGKK</sequence>
<evidence type="ECO:0000313" key="2">
    <source>
        <dbReference type="Proteomes" id="UP000614350"/>
    </source>
</evidence>
<keyword evidence="2" id="KW-1185">Reference proteome</keyword>
<proteinExistence type="predicted"/>
<dbReference type="EMBL" id="JACSEA010000002">
    <property type="protein sequence ID" value="KAF7408840.1"/>
    <property type="molecule type" value="Genomic_DNA"/>
</dbReference>
<dbReference type="Gene3D" id="2.30.39.10">
    <property type="entry name" value="Alpha-1-antitrypsin, domain 1"/>
    <property type="match status" value="1"/>
</dbReference>
<gene>
    <name evidence="1" type="ORF">HZH66_003377</name>
</gene>
<dbReference type="SUPFAM" id="SSF56574">
    <property type="entry name" value="Serpins"/>
    <property type="match status" value="1"/>
</dbReference>
<accession>A0A834NG39</accession>
<evidence type="ECO:0000313" key="1">
    <source>
        <dbReference type="EMBL" id="KAF7408840.1"/>
    </source>
</evidence>
<protein>
    <recommendedName>
        <fullName evidence="3">Serpin domain-containing protein</fullName>
    </recommendedName>
</protein>
<dbReference type="InterPro" id="IPR036186">
    <property type="entry name" value="Serpin_sf"/>
</dbReference>
<name>A0A834NG39_VESVU</name>
<dbReference type="AlphaFoldDB" id="A0A834NG39"/>
<dbReference type="Proteomes" id="UP000614350">
    <property type="component" value="Unassembled WGS sequence"/>
</dbReference>
<organism evidence="1 2">
    <name type="scientific">Vespula vulgaris</name>
    <name type="common">Yellow jacket</name>
    <name type="synonym">Wasp</name>
    <dbReference type="NCBI Taxonomy" id="7454"/>
    <lineage>
        <taxon>Eukaryota</taxon>
        <taxon>Metazoa</taxon>
        <taxon>Ecdysozoa</taxon>
        <taxon>Arthropoda</taxon>
        <taxon>Hexapoda</taxon>
        <taxon>Insecta</taxon>
        <taxon>Pterygota</taxon>
        <taxon>Neoptera</taxon>
        <taxon>Endopterygota</taxon>
        <taxon>Hymenoptera</taxon>
        <taxon>Apocrita</taxon>
        <taxon>Aculeata</taxon>
        <taxon>Vespoidea</taxon>
        <taxon>Vespidae</taxon>
        <taxon>Vespinae</taxon>
        <taxon>Vespula</taxon>
    </lineage>
</organism>
<comment type="caution">
    <text evidence="1">The sequence shown here is derived from an EMBL/GenBank/DDBJ whole genome shotgun (WGS) entry which is preliminary data.</text>
</comment>
<reference evidence="1" key="1">
    <citation type="journal article" date="2020" name="G3 (Bethesda)">
        <title>High-Quality Assemblies for Three Invasive Social Wasps from the &lt;i&gt;Vespula&lt;/i&gt; Genus.</title>
        <authorList>
            <person name="Harrop T.W.R."/>
            <person name="Guhlin J."/>
            <person name="McLaughlin G.M."/>
            <person name="Permina E."/>
            <person name="Stockwell P."/>
            <person name="Gilligan J."/>
            <person name="Le Lec M.F."/>
            <person name="Gruber M.A.M."/>
            <person name="Quinn O."/>
            <person name="Lovegrove M."/>
            <person name="Duncan E.J."/>
            <person name="Remnant E.J."/>
            <person name="Van Eeckhoven J."/>
            <person name="Graham B."/>
            <person name="Knapp R.A."/>
            <person name="Langford K.W."/>
            <person name="Kronenberg Z."/>
            <person name="Press M.O."/>
            <person name="Eacker S.M."/>
            <person name="Wilson-Rankin E.E."/>
            <person name="Purcell J."/>
            <person name="Lester P.J."/>
            <person name="Dearden P.K."/>
        </authorList>
    </citation>
    <scope>NUCLEOTIDE SEQUENCE</scope>
    <source>
        <strain evidence="1">Marl-1</strain>
    </source>
</reference>
<evidence type="ECO:0008006" key="3">
    <source>
        <dbReference type="Google" id="ProtNLM"/>
    </source>
</evidence>